<gene>
    <name evidence="3" type="ORF">GGQ59_000128</name>
</gene>
<organism evidence="3 4">
    <name type="scientific">Parvularcula dongshanensis</name>
    <dbReference type="NCBI Taxonomy" id="1173995"/>
    <lineage>
        <taxon>Bacteria</taxon>
        <taxon>Pseudomonadati</taxon>
        <taxon>Pseudomonadota</taxon>
        <taxon>Alphaproteobacteria</taxon>
        <taxon>Parvularculales</taxon>
        <taxon>Parvularculaceae</taxon>
        <taxon>Parvularcula</taxon>
    </lineage>
</organism>
<dbReference type="PROSITE" id="PS51257">
    <property type="entry name" value="PROKAR_LIPOPROTEIN"/>
    <property type="match status" value="1"/>
</dbReference>
<sequence>MISTPLRSLLLATSALGLLAACSGSGEVASSGSAGPVTIGDGGGNGGGETGPDVSFVPEGFSCPTGTTASTVTSGSTEVEACVIAQGTVTQDLTLPGTASGQRVGYILEGGVFIGENVIENPSGASATLTVGAGAILMGRSGSDALFITPGSRIEVEGTAAQPVVMTSLSDAADGSVDDGLVGGSASQKAEWGGLVISGLAPINDCDLASAAPGSADCTKTGEGGSGSFGGGNATDDSGSLTYLRVQYAGFAFNDEDELNGIAFQGVGSGTEVSYVQVHNGFDDGVEFFGGRVNVDHLVITGAGDDSIDWTDGWRGEMQYALVVQDDVRANRGMEGDNRGNDVNVGEAEGVRSFPVISNFTLFGSAQGDVAAPEADDGMKLRAGTDGLFANGIVIGFTQGVDYDKDNDIEDDSGNVIRTETASQDPALYSIFTAANTADPFDGDAASLFNASGNNNQSANAETVDGVIPGAAELAVPATTVATISAASRTVGLDDTDYIGAFDPDTESNSSNWTTGWTLSGTIPGAAAAGCPAGTTLSSTPVPAGRTEQQVCDMPNEVLFDLTLTAGSLYRLNGPTFVGTDGGPDPEGPLATSAASATLTVDPGVTVFGTSGETAIIVNRGSQLVARGTRGAPIIFTSQQDALGTGAPGRQQFGGLVLNGRARINDCDEGENTPGTAECVKTGEGGSGLFGGNDDEDSSGALEYVVVRYAGFPFNEEDELNGIAFQGVGSGTTVSYVQVDQGFDDGVEFFGGTVNVDHLVITAAGDDSIDWTDGFRGSVQYALVVQADDLANNGIEADNRGNDTNVGDAEGVRSFPTIANFTMFGSSAGGAASPNAGNGMLLRAGTDGILANGIVTGFVDGISFVRQETGEDASTANPEFFALYTDENTGAAVEAQAAGLPTATNITTGTTDGDDGLDGFIPTSTITSIMTPVAVSDLTGANEAVEDALFIGAFDPATETDASNWATGWTVNLSTDLANVADQ</sequence>
<feature type="region of interest" description="Disordered" evidence="1">
    <location>
        <begin position="27"/>
        <end position="53"/>
    </location>
</feature>
<reference evidence="3 4" key="1">
    <citation type="submission" date="2020-08" db="EMBL/GenBank/DDBJ databases">
        <title>Genomic Encyclopedia of Type Strains, Phase IV (KMG-IV): sequencing the most valuable type-strain genomes for metagenomic binning, comparative biology and taxonomic classification.</title>
        <authorList>
            <person name="Goeker M."/>
        </authorList>
    </citation>
    <scope>NUCLEOTIDE SEQUENCE [LARGE SCALE GENOMIC DNA]</scope>
    <source>
        <strain evidence="3 4">DSM 102850</strain>
    </source>
</reference>
<evidence type="ECO:0000313" key="3">
    <source>
        <dbReference type="EMBL" id="MBB4657628.1"/>
    </source>
</evidence>
<keyword evidence="2" id="KW-0732">Signal</keyword>
<dbReference type="AlphaFoldDB" id="A0A840I0C7"/>
<evidence type="ECO:0000256" key="2">
    <source>
        <dbReference type="SAM" id="SignalP"/>
    </source>
</evidence>
<feature type="signal peptide" evidence="2">
    <location>
        <begin position="1"/>
        <end position="20"/>
    </location>
</feature>
<dbReference type="PANTHER" id="PTHR41339:SF1">
    <property type="entry name" value="SECRETED PROTEIN"/>
    <property type="match status" value="1"/>
</dbReference>
<dbReference type="EMBL" id="JACHOB010000001">
    <property type="protein sequence ID" value="MBB4657628.1"/>
    <property type="molecule type" value="Genomic_DNA"/>
</dbReference>
<feature type="chain" id="PRO_5032545086" description="Lipoprotein" evidence="2">
    <location>
        <begin position="21"/>
        <end position="983"/>
    </location>
</feature>
<feature type="compositionally biased region" description="Low complexity" evidence="1">
    <location>
        <begin position="27"/>
        <end position="39"/>
    </location>
</feature>
<dbReference type="Proteomes" id="UP000563524">
    <property type="component" value="Unassembled WGS sequence"/>
</dbReference>
<dbReference type="RefSeq" id="WP_183814874.1">
    <property type="nucleotide sequence ID" value="NZ_JACHOB010000001.1"/>
</dbReference>
<protein>
    <recommendedName>
        <fullName evidence="5">Lipoprotein</fullName>
    </recommendedName>
</protein>
<comment type="caution">
    <text evidence="3">The sequence shown here is derived from an EMBL/GenBank/DDBJ whole genome shotgun (WGS) entry which is preliminary data.</text>
</comment>
<evidence type="ECO:0008006" key="5">
    <source>
        <dbReference type="Google" id="ProtNLM"/>
    </source>
</evidence>
<proteinExistence type="predicted"/>
<keyword evidence="4" id="KW-1185">Reference proteome</keyword>
<feature type="compositionally biased region" description="Gly residues" evidence="1">
    <location>
        <begin position="222"/>
        <end position="233"/>
    </location>
</feature>
<evidence type="ECO:0000313" key="4">
    <source>
        <dbReference type="Proteomes" id="UP000563524"/>
    </source>
</evidence>
<name>A0A840I0C7_9PROT</name>
<dbReference type="PANTHER" id="PTHR41339">
    <property type="entry name" value="LIPL48"/>
    <property type="match status" value="1"/>
</dbReference>
<evidence type="ECO:0000256" key="1">
    <source>
        <dbReference type="SAM" id="MobiDB-lite"/>
    </source>
</evidence>
<accession>A0A840I0C7</accession>
<feature type="region of interest" description="Disordered" evidence="1">
    <location>
        <begin position="214"/>
        <end position="233"/>
    </location>
</feature>
<feature type="compositionally biased region" description="Gly residues" evidence="1">
    <location>
        <begin position="40"/>
        <end position="50"/>
    </location>
</feature>